<comment type="caution">
    <text evidence="1">The sequence shown here is derived from an EMBL/GenBank/DDBJ whole genome shotgun (WGS) entry which is preliminary data.</text>
</comment>
<dbReference type="Gene3D" id="3.30.420.10">
    <property type="entry name" value="Ribonuclease H-like superfamily/Ribonuclease H"/>
    <property type="match status" value="1"/>
</dbReference>
<keyword evidence="2" id="KW-1185">Reference proteome</keyword>
<accession>A0AAD9UTA0</accession>
<dbReference type="PANTHER" id="PTHR47331:SF1">
    <property type="entry name" value="GAG-LIKE PROTEIN"/>
    <property type="match status" value="1"/>
</dbReference>
<dbReference type="InterPro" id="IPR036397">
    <property type="entry name" value="RNaseH_sf"/>
</dbReference>
<name>A0AAD9UTA0_ACRCE</name>
<reference evidence="1" key="2">
    <citation type="journal article" date="2023" name="Science">
        <title>Genomic signatures of disease resistance in endangered staghorn corals.</title>
        <authorList>
            <person name="Vollmer S.V."/>
            <person name="Selwyn J.D."/>
            <person name="Despard B.A."/>
            <person name="Roesel C.L."/>
        </authorList>
    </citation>
    <scope>NUCLEOTIDE SEQUENCE</scope>
    <source>
        <strain evidence="1">K2</strain>
    </source>
</reference>
<organism evidence="1 2">
    <name type="scientific">Acropora cervicornis</name>
    <name type="common">Staghorn coral</name>
    <dbReference type="NCBI Taxonomy" id="6130"/>
    <lineage>
        <taxon>Eukaryota</taxon>
        <taxon>Metazoa</taxon>
        <taxon>Cnidaria</taxon>
        <taxon>Anthozoa</taxon>
        <taxon>Hexacorallia</taxon>
        <taxon>Scleractinia</taxon>
        <taxon>Astrocoeniina</taxon>
        <taxon>Acroporidae</taxon>
        <taxon>Acropora</taxon>
    </lineage>
</organism>
<protein>
    <submittedName>
        <fullName evidence="1">Uncharacterized protein</fullName>
    </submittedName>
</protein>
<gene>
    <name evidence="1" type="ORF">P5673_030809</name>
</gene>
<proteinExistence type="predicted"/>
<dbReference type="EMBL" id="JARQWQ010000136">
    <property type="protein sequence ID" value="KAK2548882.1"/>
    <property type="molecule type" value="Genomic_DNA"/>
</dbReference>
<reference evidence="1" key="1">
    <citation type="journal article" date="2023" name="G3 (Bethesda)">
        <title>Whole genome assembly and annotation of the endangered Caribbean coral Acropora cervicornis.</title>
        <authorList>
            <person name="Selwyn J.D."/>
            <person name="Vollmer S.V."/>
        </authorList>
    </citation>
    <scope>NUCLEOTIDE SEQUENCE</scope>
    <source>
        <strain evidence="1">K2</strain>
    </source>
</reference>
<dbReference type="AlphaFoldDB" id="A0AAD9UTA0"/>
<sequence>MDCYVHMEGSKISGRCHMRYVILSPDGKSALERPFQIRIIFTCMTTRAIHLEVVTNKSADIFLMAFQRFASLKEWGTNFVGAQHYMKEVMQDWDIPRIQNVLSDEFSGSFKMKWSIPRASRQNGGASIRRLFQELIFHGGTVESTSCRSEILVDSRPLYKSSNGIWESSPVTLNDLLIGHHFQPAAPEQDLEERVNP</sequence>
<dbReference type="Proteomes" id="UP001249851">
    <property type="component" value="Unassembled WGS sequence"/>
</dbReference>
<dbReference type="PANTHER" id="PTHR47331">
    <property type="entry name" value="PHD-TYPE DOMAIN-CONTAINING PROTEIN"/>
    <property type="match status" value="1"/>
</dbReference>
<evidence type="ECO:0000313" key="2">
    <source>
        <dbReference type="Proteomes" id="UP001249851"/>
    </source>
</evidence>
<dbReference type="GO" id="GO:0003676">
    <property type="term" value="F:nucleic acid binding"/>
    <property type="evidence" value="ECO:0007669"/>
    <property type="project" value="InterPro"/>
</dbReference>
<evidence type="ECO:0000313" key="1">
    <source>
        <dbReference type="EMBL" id="KAK2548882.1"/>
    </source>
</evidence>